<evidence type="ECO:0000259" key="2">
    <source>
        <dbReference type="Pfam" id="PF16747"/>
    </source>
</evidence>
<dbReference type="RefSeq" id="WP_227180476.1">
    <property type="nucleotide sequence ID" value="NZ_JAJBZT010000004.1"/>
</dbReference>
<accession>A0ABS8D666</accession>
<keyword evidence="1" id="KW-0732">Signal</keyword>
<comment type="caution">
    <text evidence="3">The sequence shown here is derived from an EMBL/GenBank/DDBJ whole genome shotgun (WGS) entry which is preliminary data.</text>
</comment>
<feature type="domain" description="Surface-adhesin protein E-like" evidence="2">
    <location>
        <begin position="23"/>
        <end position="126"/>
    </location>
</feature>
<proteinExistence type="predicted"/>
<sequence length="204" mass="22380">MMKLSKWFGVLFILACNAKAANWLSVGTLGDANQHAYDASKLSFEAEEVTYWRRIMFSIPIARAQGNVTLGLYRERINCRKHTLQLLDWLLYDAQNRVVERANGLDGEMLPIVPDTIGDAFSTKLCPMVPPVTIPQAQENIASAPVISNKAKSKAPQAKQPTVPVVPKPPAIQKEQAASSQGLPVLLGDDMIMIPGNGEKRVTQ</sequence>
<feature type="signal peptide" evidence="1">
    <location>
        <begin position="1"/>
        <end position="20"/>
    </location>
</feature>
<gene>
    <name evidence="3" type="ORF">LIN78_09060</name>
</gene>
<dbReference type="EMBL" id="JAJBZT010000004">
    <property type="protein sequence ID" value="MCB6183698.1"/>
    <property type="molecule type" value="Genomic_DNA"/>
</dbReference>
<name>A0ABS8D666_9NEIS</name>
<organism evidence="3 4">
    <name type="scientific">Leeia speluncae</name>
    <dbReference type="NCBI Taxonomy" id="2884804"/>
    <lineage>
        <taxon>Bacteria</taxon>
        <taxon>Pseudomonadati</taxon>
        <taxon>Pseudomonadota</taxon>
        <taxon>Betaproteobacteria</taxon>
        <taxon>Neisseriales</taxon>
        <taxon>Leeiaceae</taxon>
        <taxon>Leeia</taxon>
    </lineage>
</organism>
<protein>
    <recommendedName>
        <fullName evidence="2">Surface-adhesin protein E-like domain-containing protein</fullName>
    </recommendedName>
</protein>
<reference evidence="3" key="1">
    <citation type="submission" date="2021-10" db="EMBL/GenBank/DDBJ databases">
        <title>The complete genome sequence of Leeia sp. TBRC 13508.</title>
        <authorList>
            <person name="Charoenyingcharoen P."/>
            <person name="Yukphan P."/>
        </authorList>
    </citation>
    <scope>NUCLEOTIDE SEQUENCE</scope>
    <source>
        <strain evidence="3">TBRC 13508</strain>
    </source>
</reference>
<dbReference type="Proteomes" id="UP001165395">
    <property type="component" value="Unassembled WGS sequence"/>
</dbReference>
<dbReference type="InterPro" id="IPR031939">
    <property type="entry name" value="Adhesin_E-like"/>
</dbReference>
<feature type="chain" id="PRO_5046740282" description="Surface-adhesin protein E-like domain-containing protein" evidence="1">
    <location>
        <begin position="21"/>
        <end position="204"/>
    </location>
</feature>
<evidence type="ECO:0000256" key="1">
    <source>
        <dbReference type="SAM" id="SignalP"/>
    </source>
</evidence>
<evidence type="ECO:0000313" key="4">
    <source>
        <dbReference type="Proteomes" id="UP001165395"/>
    </source>
</evidence>
<keyword evidence="4" id="KW-1185">Reference proteome</keyword>
<evidence type="ECO:0000313" key="3">
    <source>
        <dbReference type="EMBL" id="MCB6183698.1"/>
    </source>
</evidence>
<dbReference type="Pfam" id="PF16747">
    <property type="entry name" value="Adhesin_E"/>
    <property type="match status" value="1"/>
</dbReference>